<sequence length="230" mass="24577">MVLKDPLKLEKLAARTWCRQGEALLMRIGPRWGHVAFDIGGRRGAPHEHGGRIPLRSARVPEWSLPTETVATGRYHGDEWVHDPSIWAWVHAPNPAAAAVGCADGLAAGGADAWLVLSNHRIAVVMAASAAQEPEPAAEQESGGWLSRAKSIAKGAQALVRSEEESLLTLWEAPSSVIHRFGALPMGRDVEPVWFGQIAFQDGSTLLIRMDGKVAAESVVPAGSSLAPAR</sequence>
<proteinExistence type="predicted"/>
<gene>
    <name evidence="1" type="ORF">GU90_07875</name>
</gene>
<dbReference type="AlphaFoldDB" id="A0A073AYG5"/>
<accession>A0A073AYG5</accession>
<name>A0A073AYG5_9PSEU</name>
<organism evidence="1 2">
    <name type="scientific">Saccharopolyspora rectivirgula</name>
    <dbReference type="NCBI Taxonomy" id="28042"/>
    <lineage>
        <taxon>Bacteria</taxon>
        <taxon>Bacillati</taxon>
        <taxon>Actinomycetota</taxon>
        <taxon>Actinomycetes</taxon>
        <taxon>Pseudonocardiales</taxon>
        <taxon>Pseudonocardiaceae</taxon>
        <taxon>Saccharopolyspora</taxon>
    </lineage>
</organism>
<dbReference type="RefSeq" id="WP_029722669.1">
    <property type="nucleotide sequence ID" value="NZ_JNVU01000018.1"/>
</dbReference>
<protein>
    <submittedName>
        <fullName evidence="1">Uncharacterized protein</fullName>
    </submittedName>
</protein>
<reference evidence="1 2" key="1">
    <citation type="submission" date="2014-06" db="EMBL/GenBank/DDBJ databases">
        <title>Saccharopolyspora rectivirgula DSM-43113 Genome sequencing.</title>
        <authorList>
            <person name="Barrera C."/>
            <person name="Millon L."/>
            <person name="Rognon B."/>
            <person name="Zaugg C."/>
            <person name="Monod M."/>
        </authorList>
    </citation>
    <scope>NUCLEOTIDE SEQUENCE [LARGE SCALE GENOMIC DNA]</scope>
    <source>
        <strain evidence="1 2">DSM 43113</strain>
    </source>
</reference>
<keyword evidence="2" id="KW-1185">Reference proteome</keyword>
<comment type="caution">
    <text evidence="1">The sequence shown here is derived from an EMBL/GenBank/DDBJ whole genome shotgun (WGS) entry which is preliminary data.</text>
</comment>
<evidence type="ECO:0000313" key="1">
    <source>
        <dbReference type="EMBL" id="KEI44808.1"/>
    </source>
</evidence>
<dbReference type="eggNOG" id="ENOG50346TX">
    <property type="taxonomic scope" value="Bacteria"/>
</dbReference>
<dbReference type="EMBL" id="JNVU01000018">
    <property type="protein sequence ID" value="KEI44808.1"/>
    <property type="molecule type" value="Genomic_DNA"/>
</dbReference>
<evidence type="ECO:0000313" key="2">
    <source>
        <dbReference type="Proteomes" id="UP000031419"/>
    </source>
</evidence>
<dbReference type="OrthoDB" id="3673367at2"/>
<dbReference type="Proteomes" id="UP000031419">
    <property type="component" value="Unassembled WGS sequence"/>
</dbReference>